<proteinExistence type="predicted"/>
<comment type="caution">
    <text evidence="1">The sequence shown here is derived from an EMBL/GenBank/DDBJ whole genome shotgun (WGS) entry which is preliminary data.</text>
</comment>
<dbReference type="Proteomes" id="UP000798662">
    <property type="component" value="Chromosome 2"/>
</dbReference>
<organism evidence="1 2">
    <name type="scientific">Pyropia yezoensis</name>
    <name type="common">Susabi-nori</name>
    <name type="synonym">Porphyra yezoensis</name>
    <dbReference type="NCBI Taxonomy" id="2788"/>
    <lineage>
        <taxon>Eukaryota</taxon>
        <taxon>Rhodophyta</taxon>
        <taxon>Bangiophyceae</taxon>
        <taxon>Bangiales</taxon>
        <taxon>Bangiaceae</taxon>
        <taxon>Pyropia</taxon>
    </lineage>
</organism>
<name>A0ACC3C3Z6_PYRYE</name>
<dbReference type="EMBL" id="CM020619">
    <property type="protein sequence ID" value="KAK1864877.1"/>
    <property type="molecule type" value="Genomic_DNA"/>
</dbReference>
<evidence type="ECO:0000313" key="1">
    <source>
        <dbReference type="EMBL" id="KAK1864877.1"/>
    </source>
</evidence>
<accession>A0ACC3C3Z6</accession>
<gene>
    <name evidence="1" type="ORF">I4F81_007413</name>
</gene>
<evidence type="ECO:0000313" key="2">
    <source>
        <dbReference type="Proteomes" id="UP000798662"/>
    </source>
</evidence>
<reference evidence="1" key="1">
    <citation type="submission" date="2019-11" db="EMBL/GenBank/DDBJ databases">
        <title>Nori genome reveals adaptations in red seaweeds to the harsh intertidal environment.</title>
        <authorList>
            <person name="Wang D."/>
            <person name="Mao Y."/>
        </authorList>
    </citation>
    <scope>NUCLEOTIDE SEQUENCE</scope>
    <source>
        <tissue evidence="1">Gametophyte</tissue>
    </source>
</reference>
<sequence>MTAHTVPLLGAGTPAFLTAGDVYRRDTIDATHYPAFHQMDGVRLFPARAVPPAAAFAHLRLVLLSTARALFGPAARLRWVVADFPFTSPSVELEVWWAGEWLELLGAGLLTPRVLAAAGWEAAEVGSALDDAVAAAATGEVPPPAATPGGSSSADAAVAAAVRGPVVRGEPVVGWAFGLGLDRLAMVLHGIPDIRLLWSRDERVCEVVRATAGDVAEAVTRVGEPYTRDGRTSLCYRVTYRSMDRSLTHAEVDALQARVREGVVAAMGVRLR</sequence>
<protein>
    <submittedName>
        <fullName evidence="1">Uncharacterized protein</fullName>
    </submittedName>
</protein>
<keyword evidence="2" id="KW-1185">Reference proteome</keyword>